<organism evidence="1 2">
    <name type="scientific">Nicotiana tabacum</name>
    <name type="common">Common tobacco</name>
    <dbReference type="NCBI Taxonomy" id="4097"/>
    <lineage>
        <taxon>Eukaryota</taxon>
        <taxon>Viridiplantae</taxon>
        <taxon>Streptophyta</taxon>
        <taxon>Embryophyta</taxon>
        <taxon>Tracheophyta</taxon>
        <taxon>Spermatophyta</taxon>
        <taxon>Magnoliopsida</taxon>
        <taxon>eudicotyledons</taxon>
        <taxon>Gunneridae</taxon>
        <taxon>Pentapetalae</taxon>
        <taxon>asterids</taxon>
        <taxon>lamiids</taxon>
        <taxon>Solanales</taxon>
        <taxon>Solanaceae</taxon>
        <taxon>Nicotianoideae</taxon>
        <taxon>Nicotianeae</taxon>
        <taxon>Nicotiana</taxon>
    </lineage>
</organism>
<gene>
    <name evidence="2" type="primary">LOC142175865</name>
</gene>
<dbReference type="Proteomes" id="UP000790787">
    <property type="component" value="Chromosome 22"/>
</dbReference>
<accession>A0AC58TP16</accession>
<protein>
    <submittedName>
        <fullName evidence="2">Uncharacterized protein LOC142175865</fullName>
    </submittedName>
</protein>
<keyword evidence="1" id="KW-1185">Reference proteome</keyword>
<sequence length="339" mass="38952">MFFDGFARRNGSGASAMLISPERQVFPFSFVLGETCSNNAAEYQALIVGLEMALDMKILQLEIYDDSKLLINQPLWSYGVKKEDLLSYYQYASSLLEIFDQVFLNHVPREENCKTDALANLATTMALGENESAKGRLFHRSFEELFLRCLDKEEARQAIEEAHSGSCGAHQSGPKLYFRIKRMGYYWTTMLHGLLMHGDLTLLDRFQSHQRDKYTYWPLQTTSLDGLKLFHSRRYDIPRYIITDNGAPFDNKLVKSLCEKFGFKQHKSSMYNAPANGLAEAFNKTLGNLLKKTVAKNKKDWHEKIGEALWVYRTTFRTATQSTLYSLVYGVETFLPLEQ</sequence>
<proteinExistence type="predicted"/>
<reference evidence="2" key="2">
    <citation type="submission" date="2025-08" db="UniProtKB">
        <authorList>
            <consortium name="RefSeq"/>
        </authorList>
    </citation>
    <scope>IDENTIFICATION</scope>
    <source>
        <tissue evidence="2">Leaf</tissue>
    </source>
</reference>
<evidence type="ECO:0000313" key="2">
    <source>
        <dbReference type="RefSeq" id="XP_075098969.1"/>
    </source>
</evidence>
<evidence type="ECO:0000313" key="1">
    <source>
        <dbReference type="Proteomes" id="UP000790787"/>
    </source>
</evidence>
<reference evidence="1" key="1">
    <citation type="journal article" date="2014" name="Nat. Commun.">
        <title>The tobacco genome sequence and its comparison with those of tomato and potato.</title>
        <authorList>
            <person name="Sierro N."/>
            <person name="Battey J.N."/>
            <person name="Ouadi S."/>
            <person name="Bakaher N."/>
            <person name="Bovet L."/>
            <person name="Willig A."/>
            <person name="Goepfert S."/>
            <person name="Peitsch M.C."/>
            <person name="Ivanov N.V."/>
        </authorList>
    </citation>
    <scope>NUCLEOTIDE SEQUENCE [LARGE SCALE GENOMIC DNA]</scope>
</reference>
<name>A0AC58TP16_TOBAC</name>
<dbReference type="RefSeq" id="XP_075098969.1">
    <property type="nucleotide sequence ID" value="XM_075242868.1"/>
</dbReference>